<name>A0A1H3HXP4_9EURY</name>
<evidence type="ECO:0000313" key="1">
    <source>
        <dbReference type="EMBL" id="SDY20240.1"/>
    </source>
</evidence>
<accession>A0A1H3HXP4</accession>
<keyword evidence="2" id="KW-1185">Reference proteome</keyword>
<dbReference type="Proteomes" id="UP000199170">
    <property type="component" value="Unassembled WGS sequence"/>
</dbReference>
<protein>
    <submittedName>
        <fullName evidence="1">Uncharacterized protein</fullName>
    </submittedName>
</protein>
<dbReference type="RefSeq" id="WP_089767682.1">
    <property type="nucleotide sequence ID" value="NZ_FNPB01000008.1"/>
</dbReference>
<sequence>MVISTTSVWDEISEEFTSESVIEYEKATVYGDFEQERVLHQGRIRMLPNGWIALPTGRLLSPDAVHHIDP</sequence>
<organism evidence="1 2">
    <name type="scientific">Halobellus clavatus</name>
    <dbReference type="NCBI Taxonomy" id="660517"/>
    <lineage>
        <taxon>Archaea</taxon>
        <taxon>Methanobacteriati</taxon>
        <taxon>Methanobacteriota</taxon>
        <taxon>Stenosarchaea group</taxon>
        <taxon>Halobacteria</taxon>
        <taxon>Halobacteriales</taxon>
        <taxon>Haloferacaceae</taxon>
        <taxon>Halobellus</taxon>
    </lineage>
</organism>
<gene>
    <name evidence="1" type="ORF">SAMN04487946_108125</name>
</gene>
<dbReference type="STRING" id="660517.SAMN04487946_108125"/>
<reference evidence="2" key="1">
    <citation type="submission" date="2016-10" db="EMBL/GenBank/DDBJ databases">
        <authorList>
            <person name="Varghese N."/>
            <person name="Submissions S."/>
        </authorList>
    </citation>
    <scope>NUCLEOTIDE SEQUENCE [LARGE SCALE GENOMIC DNA]</scope>
    <source>
        <strain evidence="2">CGMCC 1.10118</strain>
    </source>
</reference>
<dbReference type="AlphaFoldDB" id="A0A1H3HXP4"/>
<evidence type="ECO:0000313" key="2">
    <source>
        <dbReference type="Proteomes" id="UP000199170"/>
    </source>
</evidence>
<dbReference type="EMBL" id="FNPB01000008">
    <property type="protein sequence ID" value="SDY20240.1"/>
    <property type="molecule type" value="Genomic_DNA"/>
</dbReference>
<dbReference type="InterPro" id="IPR058967">
    <property type="entry name" value="Hfq-like"/>
</dbReference>
<proteinExistence type="predicted"/>
<dbReference type="Pfam" id="PF26264">
    <property type="entry name" value="Halo_Hfq_like"/>
    <property type="match status" value="1"/>
</dbReference>
<dbReference type="OrthoDB" id="204633at2157"/>